<feature type="domain" description="F-box" evidence="2">
    <location>
        <begin position="35"/>
        <end position="82"/>
    </location>
</feature>
<dbReference type="AlphaFoldDB" id="A0A2S5BEZ0"/>
<dbReference type="OrthoDB" id="2535642at2759"/>
<dbReference type="Proteomes" id="UP000237144">
    <property type="component" value="Unassembled WGS sequence"/>
</dbReference>
<feature type="compositionally biased region" description="Basic and acidic residues" evidence="1">
    <location>
        <begin position="883"/>
        <end position="896"/>
    </location>
</feature>
<comment type="caution">
    <text evidence="3">The sequence shown here is derived from an EMBL/GenBank/DDBJ whole genome shotgun (WGS) entry which is preliminary data.</text>
</comment>
<organism evidence="3 4">
    <name type="scientific">Rhodotorula taiwanensis</name>
    <dbReference type="NCBI Taxonomy" id="741276"/>
    <lineage>
        <taxon>Eukaryota</taxon>
        <taxon>Fungi</taxon>
        <taxon>Dikarya</taxon>
        <taxon>Basidiomycota</taxon>
        <taxon>Pucciniomycotina</taxon>
        <taxon>Microbotryomycetes</taxon>
        <taxon>Sporidiobolales</taxon>
        <taxon>Sporidiobolaceae</taxon>
        <taxon>Rhodotorula</taxon>
    </lineage>
</organism>
<dbReference type="SUPFAM" id="SSF81383">
    <property type="entry name" value="F-box domain"/>
    <property type="match status" value="1"/>
</dbReference>
<feature type="compositionally biased region" description="Low complexity" evidence="1">
    <location>
        <begin position="11"/>
        <end position="33"/>
    </location>
</feature>
<feature type="compositionally biased region" description="Low complexity" evidence="1">
    <location>
        <begin position="714"/>
        <end position="725"/>
    </location>
</feature>
<dbReference type="SUPFAM" id="SSF52047">
    <property type="entry name" value="RNI-like"/>
    <property type="match status" value="1"/>
</dbReference>
<feature type="region of interest" description="Disordered" evidence="1">
    <location>
        <begin position="1"/>
        <end position="35"/>
    </location>
</feature>
<feature type="region of interest" description="Disordered" evidence="1">
    <location>
        <begin position="879"/>
        <end position="943"/>
    </location>
</feature>
<dbReference type="PANTHER" id="PTHR24216:SF65">
    <property type="entry name" value="PAXILLIN-LIKE PROTEIN 1"/>
    <property type="match status" value="1"/>
</dbReference>
<dbReference type="PANTHER" id="PTHR24216">
    <property type="entry name" value="PAXILLIN-RELATED"/>
    <property type="match status" value="1"/>
</dbReference>
<evidence type="ECO:0000313" key="3">
    <source>
        <dbReference type="EMBL" id="POY75332.1"/>
    </source>
</evidence>
<proteinExistence type="predicted"/>
<reference evidence="3 4" key="1">
    <citation type="journal article" date="2018" name="Front. Microbiol.">
        <title>Prospects for Fungal Bioremediation of Acidic Radioactive Waste Sites: Characterization and Genome Sequence of Rhodotorula taiwanensis MD1149.</title>
        <authorList>
            <person name="Tkavc R."/>
            <person name="Matrosova V.Y."/>
            <person name="Grichenko O.E."/>
            <person name="Gostincar C."/>
            <person name="Volpe R.P."/>
            <person name="Klimenkova P."/>
            <person name="Gaidamakova E.K."/>
            <person name="Zhou C.E."/>
            <person name="Stewart B.J."/>
            <person name="Lyman M.G."/>
            <person name="Malfatti S.A."/>
            <person name="Rubinfeld B."/>
            <person name="Courtot M."/>
            <person name="Singh J."/>
            <person name="Dalgard C.L."/>
            <person name="Hamilton T."/>
            <person name="Frey K.G."/>
            <person name="Gunde-Cimerman N."/>
            <person name="Dugan L."/>
            <person name="Daly M.J."/>
        </authorList>
    </citation>
    <scope>NUCLEOTIDE SEQUENCE [LARGE SCALE GENOMIC DNA]</scope>
    <source>
        <strain evidence="3 4">MD1149</strain>
    </source>
</reference>
<dbReference type="STRING" id="741276.A0A2S5BEZ0"/>
<keyword evidence="4" id="KW-1185">Reference proteome</keyword>
<dbReference type="EMBL" id="PJQD01000017">
    <property type="protein sequence ID" value="POY75332.1"/>
    <property type="molecule type" value="Genomic_DNA"/>
</dbReference>
<dbReference type="PROSITE" id="PS50181">
    <property type="entry name" value="FBOX"/>
    <property type="match status" value="1"/>
</dbReference>
<evidence type="ECO:0000313" key="4">
    <source>
        <dbReference type="Proteomes" id="UP000237144"/>
    </source>
</evidence>
<evidence type="ECO:0000259" key="2">
    <source>
        <dbReference type="PROSITE" id="PS50181"/>
    </source>
</evidence>
<protein>
    <recommendedName>
        <fullName evidence="2">F-box domain-containing protein</fullName>
    </recommendedName>
</protein>
<dbReference type="InterPro" id="IPR001810">
    <property type="entry name" value="F-box_dom"/>
</dbReference>
<dbReference type="InterPro" id="IPR036047">
    <property type="entry name" value="F-box-like_dom_sf"/>
</dbReference>
<dbReference type="Pfam" id="PF12937">
    <property type="entry name" value="F-box-like"/>
    <property type="match status" value="1"/>
</dbReference>
<evidence type="ECO:0000256" key="1">
    <source>
        <dbReference type="SAM" id="MobiDB-lite"/>
    </source>
</evidence>
<accession>A0A2S5BEZ0</accession>
<name>A0A2S5BEZ0_9BASI</name>
<feature type="compositionally biased region" description="Pro residues" evidence="1">
    <location>
        <begin position="749"/>
        <end position="784"/>
    </location>
</feature>
<gene>
    <name evidence="3" type="ORF">BMF94_1559</name>
</gene>
<sequence length="943" mass="103118">MTSPETAAQGAAESSTSATDSGSTSPSSANTSTPYLPLPPLPLEVFLRTMHFLPIRQVTRLRAVSSTWRKVIDGDYRLWSHFSCSLEDTRLASQLELYTRNATPKQVGQHGGIRHLTIKLGSAPLRELAEADLITFEEAEESFEGIVETLSTASCWACRTANGVQLRSTLRSFELELRPNTYVTARMIHCFDEMRSANLFCELNSLDILINWFWMPLGSDFLNIFPHLSRLSIRSLKQRDLRLKYKFGDSDTPYENHLRLPKLRSLVLENVRITADADIPILSGLQTLRLCNVAWESRSYYLLLRGARRSLRSIEMDDFLYEPAGDLWEDYQDFLDIRDPDFLDGSPSPSLPPPAIEWEPDVPLPDPIPIIFPELRYMRLTGITPPIFAPSRNFDEDYDAIEPPTPLLVMPVLQECVLRNTQLDTAEDVPADQEQLTALGELAPNLRSLTLSVVMHEDSGLHACLDAMHRSLVRLDLSGSTFTDWIICRLPYLTPHLRELDVRGCTDIGSQSVARAVEMIRDQWEEGESRLERVWLDETEMVDPRDQWAEHRAYEWLAFVGVLQLDDRDLEGLGPSDPRQRRMWIKIGKRDVQHDQKVKYLEWEKRQLAQRLLAVATAASTGTSSASGAAAVSPLLAKVAPLLSASGVAAASSLIARVPLSLMGAEAFAAAAQAAMAPQSGKVTPAAAPATTVAGQQAPSALPAMSQAATLGQPAPASATPVSVPFGPQPSATPALPGAPAQGYGPISCPHPPVTPARPPLSSRPPPTVPKARLPPTPPTPAPATAPSTDFDVSDVNPQFLAAQIKEMERIEAAQAQRVQAQIDAAEQAAAQVQQVRRRAATTATDVEDEPMLVYDEAVPAINPEGATIDDEPVVDILASDDDSQRSTSREAEYAKRTGFAANTDDEAEDPPTDGDRDEAAMSTGANTPAAIDSPADLFVPLL</sequence>
<feature type="region of interest" description="Disordered" evidence="1">
    <location>
        <begin position="704"/>
        <end position="794"/>
    </location>
</feature>
<dbReference type="InterPro" id="IPR032675">
    <property type="entry name" value="LRR_dom_sf"/>
</dbReference>
<dbReference type="Gene3D" id="1.20.1280.50">
    <property type="match status" value="1"/>
</dbReference>
<feature type="compositionally biased region" description="Acidic residues" evidence="1">
    <location>
        <begin position="904"/>
        <end position="913"/>
    </location>
</feature>
<dbReference type="Gene3D" id="3.80.10.10">
    <property type="entry name" value="Ribonuclease Inhibitor"/>
    <property type="match status" value="1"/>
</dbReference>